<proteinExistence type="inferred from homology"/>
<sequence length="211" mass="22765">MKILHISASPRKEASNAWWLSQQIVGHLAGRSGAAAVTVRDLYADPIAHVDSEYADALGSPVYAGDESTAGGALALSEQLIRELEASEAVVIGTPMHNYTVPSTLKAWIDHVVRVRRTFAITPDGKAGLLRDRPVYVGIVSGGRFSGPGARQADFLTPYLKVALATIGLHDLRFYSMEGLAMGADMVRSERERVSMVLETAFSRALSEQAR</sequence>
<keyword evidence="3 6" id="KW-0560">Oxidoreductase</keyword>
<evidence type="ECO:0000256" key="1">
    <source>
        <dbReference type="ARBA" id="ARBA00022630"/>
    </source>
</evidence>
<keyword evidence="2 6" id="KW-0288">FMN</keyword>
<evidence type="ECO:0000313" key="11">
    <source>
        <dbReference type="Proteomes" id="UP000536746"/>
    </source>
</evidence>
<dbReference type="InterPro" id="IPR029039">
    <property type="entry name" value="Flavoprotein-like_sf"/>
</dbReference>
<dbReference type="GO" id="GO:0009055">
    <property type="term" value="F:electron transfer activity"/>
    <property type="evidence" value="ECO:0007669"/>
    <property type="project" value="UniProtKB-UniRule"/>
</dbReference>
<reference evidence="9 10" key="1">
    <citation type="submission" date="2017-06" db="EMBL/GenBank/DDBJ databases">
        <title>Herbaspirillum phytohormonus sp. nov., isolated from the root nodule of Robinia pseudoacacia in lead-zinc mine.</title>
        <authorList>
            <person name="Fan M."/>
            <person name="Lin Y."/>
        </authorList>
    </citation>
    <scope>NUCLEOTIDE SEQUENCE [LARGE SCALE GENOMIC DNA]</scope>
    <source>
        <strain evidence="9 10">HZ10</strain>
    </source>
</reference>
<dbReference type="GO" id="GO:0016655">
    <property type="term" value="F:oxidoreductase activity, acting on NAD(P)H, quinone or similar compound as acceptor"/>
    <property type="evidence" value="ECO:0007669"/>
    <property type="project" value="InterPro"/>
</dbReference>
<dbReference type="GO" id="GO:0016652">
    <property type="term" value="F:oxidoreductase activity, acting on NAD(P)H as acceptor"/>
    <property type="evidence" value="ECO:0007669"/>
    <property type="project" value="UniProtKB-UniRule"/>
</dbReference>
<dbReference type="InterPro" id="IPR050104">
    <property type="entry name" value="FMN-dep_NADH:Q_OxRdtase_AzoR1"/>
</dbReference>
<dbReference type="HAMAP" id="MF_01216">
    <property type="entry name" value="Azoreductase_type1"/>
    <property type="match status" value="1"/>
</dbReference>
<dbReference type="EMBL" id="NJGU01000001">
    <property type="protein sequence ID" value="OWY31150.1"/>
    <property type="molecule type" value="Genomic_DNA"/>
</dbReference>
<comment type="cofactor">
    <cofactor evidence="6">
        <name>FMN</name>
        <dbReference type="ChEBI" id="CHEBI:58210"/>
    </cofactor>
    <text evidence="6">Binds 1 FMN per subunit.</text>
</comment>
<dbReference type="Proteomes" id="UP000197596">
    <property type="component" value="Unassembled WGS sequence"/>
</dbReference>
<dbReference type="PANTHER" id="PTHR43741">
    <property type="entry name" value="FMN-DEPENDENT NADH-AZOREDUCTASE 1"/>
    <property type="match status" value="1"/>
</dbReference>
<evidence type="ECO:0000256" key="5">
    <source>
        <dbReference type="ARBA" id="ARBA00048542"/>
    </source>
</evidence>
<evidence type="ECO:0000259" key="7">
    <source>
        <dbReference type="Pfam" id="PF02525"/>
    </source>
</evidence>
<keyword evidence="4 6" id="KW-0520">NAD</keyword>
<dbReference type="OrthoDB" id="9787136at2"/>
<comment type="catalytic activity">
    <reaction evidence="6">
        <text>2 a quinone + NADH + H(+) = 2 a 1,4-benzosemiquinone + NAD(+)</text>
        <dbReference type="Rhea" id="RHEA:65952"/>
        <dbReference type="ChEBI" id="CHEBI:15378"/>
        <dbReference type="ChEBI" id="CHEBI:57540"/>
        <dbReference type="ChEBI" id="CHEBI:57945"/>
        <dbReference type="ChEBI" id="CHEBI:132124"/>
        <dbReference type="ChEBI" id="CHEBI:134225"/>
    </reaction>
</comment>
<dbReference type="Proteomes" id="UP000536746">
    <property type="component" value="Unassembled WGS sequence"/>
</dbReference>
<dbReference type="AlphaFoldDB" id="A0A246WVM8"/>
<dbReference type="InterPro" id="IPR023048">
    <property type="entry name" value="NADH:quinone_OxRdtase_FMN_depd"/>
</dbReference>
<dbReference type="EC" id="1.6.5.-" evidence="6"/>
<dbReference type="PANTHER" id="PTHR43741:SF4">
    <property type="entry name" value="FMN-DEPENDENT NADH:QUINONE OXIDOREDUCTASE"/>
    <property type="match status" value="1"/>
</dbReference>
<dbReference type="GO" id="GO:0010181">
    <property type="term" value="F:FMN binding"/>
    <property type="evidence" value="ECO:0007669"/>
    <property type="project" value="UniProtKB-UniRule"/>
</dbReference>
<evidence type="ECO:0000313" key="8">
    <source>
        <dbReference type="EMBL" id="NUU00769.1"/>
    </source>
</evidence>
<comment type="caution">
    <text evidence="9">The sequence shown here is derived from an EMBL/GenBank/DDBJ whole genome shotgun (WGS) entry which is preliminary data.</text>
</comment>
<accession>A0A246WVM8</accession>
<dbReference type="Gene3D" id="3.40.50.360">
    <property type="match status" value="1"/>
</dbReference>
<gene>
    <name evidence="6" type="primary">azoR</name>
    <name evidence="9" type="ORF">CEJ42_03590</name>
    <name evidence="8" type="ORF">HNO84_04095</name>
</gene>
<dbReference type="EC" id="1.7.1.17" evidence="6"/>
<feature type="domain" description="Flavodoxin-like fold" evidence="7">
    <location>
        <begin position="1"/>
        <end position="187"/>
    </location>
</feature>
<feature type="binding site" evidence="6">
    <location>
        <position position="9"/>
    </location>
    <ligand>
        <name>FMN</name>
        <dbReference type="ChEBI" id="CHEBI:58210"/>
    </ligand>
</feature>
<protein>
    <recommendedName>
        <fullName evidence="6">FMN dependent NADH:quinone oxidoreductase</fullName>
        <ecNumber evidence="6">1.6.5.-</ecNumber>
    </recommendedName>
    <alternativeName>
        <fullName evidence="6">Azo-dye reductase</fullName>
    </alternativeName>
    <alternativeName>
        <fullName evidence="6">FMN-dependent NADH-azo compound oxidoreductase</fullName>
    </alternativeName>
    <alternativeName>
        <fullName evidence="6">FMN-dependent NADH-azoreductase</fullName>
        <ecNumber evidence="6">1.7.1.17</ecNumber>
    </alternativeName>
</protein>
<dbReference type="InterPro" id="IPR003680">
    <property type="entry name" value="Flavodoxin_fold"/>
</dbReference>
<organism evidence="9 10">
    <name type="scientific">Herbaspirillum robiniae</name>
    <dbReference type="NCBI Taxonomy" id="2014887"/>
    <lineage>
        <taxon>Bacteria</taxon>
        <taxon>Pseudomonadati</taxon>
        <taxon>Pseudomonadota</taxon>
        <taxon>Betaproteobacteria</taxon>
        <taxon>Burkholderiales</taxon>
        <taxon>Oxalobacteraceae</taxon>
        <taxon>Herbaspirillum</taxon>
    </lineage>
</organism>
<comment type="subunit">
    <text evidence="6">Homodimer.</text>
</comment>
<reference evidence="8 11" key="2">
    <citation type="journal article" date="2020" name="Front. Plant Sci.">
        <title>Isolation of Rhizosphere Bacteria That Improve Quality and Water Stress Tolerance in Greenhouse Ornamentals.</title>
        <authorList>
            <person name="Nordstedt N.P."/>
            <person name="Jones M.L."/>
        </authorList>
    </citation>
    <scope>NUCLEOTIDE SEQUENCE [LARGE SCALE GENOMIC DNA]</scope>
    <source>
        <strain evidence="8 11">C6C2</strain>
    </source>
</reference>
<evidence type="ECO:0000256" key="3">
    <source>
        <dbReference type="ARBA" id="ARBA00023002"/>
    </source>
</evidence>
<comment type="catalytic activity">
    <reaction evidence="5">
        <text>N,N-dimethyl-1,4-phenylenediamine + anthranilate + 2 NAD(+) = 2-(4-dimethylaminophenyl)diazenylbenzoate + 2 NADH + 2 H(+)</text>
        <dbReference type="Rhea" id="RHEA:55872"/>
        <dbReference type="ChEBI" id="CHEBI:15378"/>
        <dbReference type="ChEBI" id="CHEBI:15783"/>
        <dbReference type="ChEBI" id="CHEBI:16567"/>
        <dbReference type="ChEBI" id="CHEBI:57540"/>
        <dbReference type="ChEBI" id="CHEBI:57945"/>
        <dbReference type="ChEBI" id="CHEBI:71579"/>
        <dbReference type="EC" id="1.7.1.17"/>
    </reaction>
    <physiologicalReaction direction="right-to-left" evidence="5">
        <dbReference type="Rhea" id="RHEA:55874"/>
    </physiologicalReaction>
</comment>
<comment type="caution">
    <text evidence="6">Lacks conserved residue(s) required for the propagation of feature annotation.</text>
</comment>
<comment type="function">
    <text evidence="6">Also exhibits azoreductase activity. Catalyzes the reductive cleavage of the azo bond in aromatic azo compounds to the corresponding amines.</text>
</comment>
<dbReference type="SUPFAM" id="SSF52218">
    <property type="entry name" value="Flavoproteins"/>
    <property type="match status" value="1"/>
</dbReference>
<evidence type="ECO:0000256" key="2">
    <source>
        <dbReference type="ARBA" id="ARBA00022643"/>
    </source>
</evidence>
<evidence type="ECO:0000256" key="4">
    <source>
        <dbReference type="ARBA" id="ARBA00023027"/>
    </source>
</evidence>
<keyword evidence="1 6" id="KW-0285">Flavoprotein</keyword>
<name>A0A246WVM8_9BURK</name>
<comment type="function">
    <text evidence="6">Quinone reductase that provides resistance to thiol-specific stress caused by electrophilic quinones.</text>
</comment>
<evidence type="ECO:0000256" key="6">
    <source>
        <dbReference type="HAMAP-Rule" id="MF_01216"/>
    </source>
</evidence>
<dbReference type="Pfam" id="PF02525">
    <property type="entry name" value="Flavodoxin_2"/>
    <property type="match status" value="1"/>
</dbReference>
<dbReference type="EMBL" id="JABFMT010000003">
    <property type="protein sequence ID" value="NUU00769.1"/>
    <property type="molecule type" value="Genomic_DNA"/>
</dbReference>
<evidence type="ECO:0000313" key="9">
    <source>
        <dbReference type="EMBL" id="OWY31150.1"/>
    </source>
</evidence>
<dbReference type="RefSeq" id="WP_079215464.1">
    <property type="nucleotide sequence ID" value="NZ_CP018845.1"/>
</dbReference>
<evidence type="ECO:0000313" key="10">
    <source>
        <dbReference type="Proteomes" id="UP000197596"/>
    </source>
</evidence>
<comment type="similarity">
    <text evidence="6">Belongs to the azoreductase type 1 family.</text>
</comment>
<keyword evidence="11" id="KW-1185">Reference proteome</keyword>